<evidence type="ECO:0000313" key="3">
    <source>
        <dbReference type="EMBL" id="OWP85217.1"/>
    </source>
</evidence>
<evidence type="ECO:0000313" key="4">
    <source>
        <dbReference type="Proteomes" id="UP000197768"/>
    </source>
</evidence>
<dbReference type="Pfam" id="PF00534">
    <property type="entry name" value="Glycos_transf_1"/>
    <property type="match status" value="1"/>
</dbReference>
<sequence length="388" mass="44444">MKILLVSIPNHHFFQWANQLKNSGYQVHWFDITDGAGFADKISWVKQYPSWKIKWNYPFRQKIKKYLPSFYSTIQKNNERSVITVFSQLINQIQPDIIHIFEMQLAGYPIFSVLKKNNTIPLVYSSWGSDLFQYERLGLETSFVQQFLNRVDYLITDCGRDYEKALQLGFKSNFLGVYPGNGGIDYPKESILAVETRTTIMIKGYQDGVGKALVILKAIEKYIPTLFKKYDLLVYSADAVVVDYLHSKPLFNQEKVQIFARKKYIPNTILLDFMGKSALHLANSLSDGMPNALLEAMGMGAFPIQSNPGGATEEVIQNGQNGFLIQDSENEEEIANLILKALQDLQLRKNAQEVNIINANCRYDRAFLQPKIVDLYLQISNEWSSRTS</sequence>
<keyword evidence="3" id="KW-0808">Transferase</keyword>
<dbReference type="EMBL" id="MTCZ01000005">
    <property type="protein sequence ID" value="OWP85217.1"/>
    <property type="molecule type" value="Genomic_DNA"/>
</dbReference>
<dbReference type="PANTHER" id="PTHR12526:SF637">
    <property type="entry name" value="GLYCOSYLTRANSFERASE EPSF-RELATED"/>
    <property type="match status" value="1"/>
</dbReference>
<dbReference type="InterPro" id="IPR001296">
    <property type="entry name" value="Glyco_trans_1"/>
</dbReference>
<proteinExistence type="predicted"/>
<evidence type="ECO:0000259" key="1">
    <source>
        <dbReference type="Pfam" id="PF00534"/>
    </source>
</evidence>
<dbReference type="Proteomes" id="UP000197768">
    <property type="component" value="Unassembled WGS sequence"/>
</dbReference>
<feature type="domain" description="Glycosyl transferase family 1" evidence="1">
    <location>
        <begin position="264"/>
        <end position="352"/>
    </location>
</feature>
<accession>A0A2D0AIY6</accession>
<name>A0A2D0AIY6_9FLAO</name>
<dbReference type="AlphaFoldDB" id="A0A2D0AIY6"/>
<evidence type="ECO:0000259" key="2">
    <source>
        <dbReference type="Pfam" id="PF13477"/>
    </source>
</evidence>
<dbReference type="CDD" id="cd03801">
    <property type="entry name" value="GT4_PimA-like"/>
    <property type="match status" value="1"/>
</dbReference>
<dbReference type="RefSeq" id="WP_088390314.1">
    <property type="nucleotide sequence ID" value="NZ_MTCZ01000005.1"/>
</dbReference>
<protein>
    <submittedName>
        <fullName evidence="3">Glycosyl transferase family 1</fullName>
    </submittedName>
</protein>
<organism evidence="3 4">
    <name type="scientific">Flavobacterium davisii</name>
    <dbReference type="NCBI Taxonomy" id="2906077"/>
    <lineage>
        <taxon>Bacteria</taxon>
        <taxon>Pseudomonadati</taxon>
        <taxon>Bacteroidota</taxon>
        <taxon>Flavobacteriia</taxon>
        <taxon>Flavobacteriales</taxon>
        <taxon>Flavobacteriaceae</taxon>
        <taxon>Flavobacterium</taxon>
    </lineage>
</organism>
<dbReference type="PANTHER" id="PTHR12526">
    <property type="entry name" value="GLYCOSYLTRANSFERASE"/>
    <property type="match status" value="1"/>
</dbReference>
<comment type="caution">
    <text evidence="3">The sequence shown here is derived from an EMBL/GenBank/DDBJ whole genome shotgun (WGS) entry which is preliminary data.</text>
</comment>
<dbReference type="Pfam" id="PF13477">
    <property type="entry name" value="Glyco_trans_4_2"/>
    <property type="match status" value="1"/>
</dbReference>
<dbReference type="InterPro" id="IPR028098">
    <property type="entry name" value="Glyco_trans_4-like_N"/>
</dbReference>
<dbReference type="Gene3D" id="3.40.50.2000">
    <property type="entry name" value="Glycogen Phosphorylase B"/>
    <property type="match status" value="2"/>
</dbReference>
<gene>
    <name evidence="3" type="ORF">BWK59_01355</name>
</gene>
<dbReference type="GO" id="GO:0016757">
    <property type="term" value="F:glycosyltransferase activity"/>
    <property type="evidence" value="ECO:0007669"/>
    <property type="project" value="InterPro"/>
</dbReference>
<dbReference type="SUPFAM" id="SSF53756">
    <property type="entry name" value="UDP-Glycosyltransferase/glycogen phosphorylase"/>
    <property type="match status" value="1"/>
</dbReference>
<feature type="domain" description="Glycosyltransferase subfamily 4-like N-terminal" evidence="2">
    <location>
        <begin position="3"/>
        <end position="156"/>
    </location>
</feature>
<reference evidence="3 4" key="1">
    <citation type="journal article" date="2017" name="Infect. Genet. Evol.">
        <title>Comparative genome analysis of fish pathogen Flavobacterium columnare reveals extensive sequence diversity within the species.</title>
        <authorList>
            <person name="Kayansamruaj P."/>
            <person name="Dong H.T."/>
            <person name="Hirono I."/>
            <person name="Kondo H."/>
            <person name="Senapin S."/>
            <person name="Rodkhum C."/>
        </authorList>
    </citation>
    <scope>NUCLEOTIDE SEQUENCE [LARGE SCALE GENOMIC DNA]</scope>
    <source>
        <strain evidence="3 4">1215</strain>
    </source>
</reference>